<keyword evidence="1" id="KW-1133">Transmembrane helix</keyword>
<dbReference type="Proteomes" id="UP000179807">
    <property type="component" value="Unassembled WGS sequence"/>
</dbReference>
<evidence type="ECO:0000313" key="2">
    <source>
        <dbReference type="EMBL" id="OHS98755.1"/>
    </source>
</evidence>
<accession>A0A1J4JMJ2</accession>
<name>A0A1J4JMJ2_9EUKA</name>
<protein>
    <submittedName>
        <fullName evidence="2">Uncharacterized protein</fullName>
    </submittedName>
</protein>
<proteinExistence type="predicted"/>
<dbReference type="GeneID" id="94829192"/>
<gene>
    <name evidence="2" type="ORF">TRFO_08770</name>
</gene>
<dbReference type="OrthoDB" id="10446295at2759"/>
<feature type="transmembrane region" description="Helical" evidence="1">
    <location>
        <begin position="142"/>
        <end position="163"/>
    </location>
</feature>
<dbReference type="AlphaFoldDB" id="A0A1J4JMJ2"/>
<dbReference type="EMBL" id="MLAK01001038">
    <property type="protein sequence ID" value="OHS98755.1"/>
    <property type="molecule type" value="Genomic_DNA"/>
</dbReference>
<keyword evidence="1" id="KW-0812">Transmembrane</keyword>
<comment type="caution">
    <text evidence="2">The sequence shown here is derived from an EMBL/GenBank/DDBJ whole genome shotgun (WGS) entry which is preliminary data.</text>
</comment>
<evidence type="ECO:0000313" key="3">
    <source>
        <dbReference type="Proteomes" id="UP000179807"/>
    </source>
</evidence>
<keyword evidence="3" id="KW-1185">Reference proteome</keyword>
<reference evidence="2" key="1">
    <citation type="submission" date="2016-10" db="EMBL/GenBank/DDBJ databases">
        <authorList>
            <person name="Benchimol M."/>
            <person name="Almeida L.G."/>
            <person name="Vasconcelos A.T."/>
            <person name="Perreira-Neves A."/>
            <person name="Rosa I.A."/>
            <person name="Tasca T."/>
            <person name="Bogo M.R."/>
            <person name="de Souza W."/>
        </authorList>
    </citation>
    <scope>NUCLEOTIDE SEQUENCE [LARGE SCALE GENOMIC DNA]</scope>
    <source>
        <strain evidence="2">K</strain>
    </source>
</reference>
<dbReference type="RefSeq" id="XP_068351892.1">
    <property type="nucleotide sequence ID" value="XM_068494488.1"/>
</dbReference>
<organism evidence="2 3">
    <name type="scientific">Tritrichomonas foetus</name>
    <dbReference type="NCBI Taxonomy" id="1144522"/>
    <lineage>
        <taxon>Eukaryota</taxon>
        <taxon>Metamonada</taxon>
        <taxon>Parabasalia</taxon>
        <taxon>Tritrichomonadida</taxon>
        <taxon>Tritrichomonadidae</taxon>
        <taxon>Tritrichomonas</taxon>
    </lineage>
</organism>
<sequence>MSEDGIHQSSDNLSMNNTTIEKLGSYNHCVALIEKETKIPNFIKYIKVIDQHFGVTPVSSTDDLMRSAIKSDNRDIIVLSGYAHMLLAEQMYQQNYDIEDINKEISKAEALLDFANLGGNHPLLPRTMKLKRRVNWKSYTKLVLTCIFILIAIILLGLGYRYVDMNDIDFL</sequence>
<dbReference type="VEuPathDB" id="TrichDB:TRFO_08770"/>
<keyword evidence="1" id="KW-0472">Membrane</keyword>
<evidence type="ECO:0000256" key="1">
    <source>
        <dbReference type="SAM" id="Phobius"/>
    </source>
</evidence>